<dbReference type="EMBL" id="JAVRBK010000006">
    <property type="protein sequence ID" value="KAK5642318.1"/>
    <property type="molecule type" value="Genomic_DNA"/>
</dbReference>
<reference evidence="3 4" key="1">
    <citation type="journal article" date="2024" name="Insects">
        <title>An Improved Chromosome-Level Genome Assembly of the Firefly Pyrocoelia pectoralis.</title>
        <authorList>
            <person name="Fu X."/>
            <person name="Meyer-Rochow V.B."/>
            <person name="Ballantyne L."/>
            <person name="Zhu X."/>
        </authorList>
    </citation>
    <scope>NUCLEOTIDE SEQUENCE [LARGE SCALE GENOMIC DNA]</scope>
    <source>
        <strain evidence="3">XCY_ONT2</strain>
    </source>
</reference>
<evidence type="ECO:0000313" key="3">
    <source>
        <dbReference type="EMBL" id="KAK5642318.1"/>
    </source>
</evidence>
<dbReference type="Gene3D" id="2.70.220.10">
    <property type="entry name" value="Ganglioside GM2 activator"/>
    <property type="match status" value="1"/>
</dbReference>
<sequence>MHSFASLCLLALFASSDGSKMGPLGTILLDSIETCPDIVADEVHLSTNLQSIDSDTKALFANISTNIAIDDTITYKMDIRKWDSGWKPEFVHSGTLCPDINQYAPNLWKNFKLSTRPEISDKCSLEPGDYTIEMFQSKTKDFDIPSIFYGMMRVKIVAMKGHKEIACIVIEGNSQAPK</sequence>
<evidence type="ECO:0008006" key="5">
    <source>
        <dbReference type="Google" id="ProtNLM"/>
    </source>
</evidence>
<gene>
    <name evidence="3" type="ORF">RI129_008485</name>
</gene>
<dbReference type="Proteomes" id="UP001329430">
    <property type="component" value="Chromosome 6"/>
</dbReference>
<keyword evidence="1 2" id="KW-0732">Signal</keyword>
<keyword evidence="4" id="KW-1185">Reference proteome</keyword>
<evidence type="ECO:0000256" key="2">
    <source>
        <dbReference type="SAM" id="SignalP"/>
    </source>
</evidence>
<comment type="caution">
    <text evidence="3">The sequence shown here is derived from an EMBL/GenBank/DDBJ whole genome shotgun (WGS) entry which is preliminary data.</text>
</comment>
<evidence type="ECO:0000256" key="1">
    <source>
        <dbReference type="ARBA" id="ARBA00022729"/>
    </source>
</evidence>
<proteinExistence type="predicted"/>
<dbReference type="AlphaFoldDB" id="A0AAN7VBB6"/>
<feature type="chain" id="PRO_5042816700" description="MD-2-related lipid-recognition domain-containing protein" evidence="2">
    <location>
        <begin position="19"/>
        <end position="178"/>
    </location>
</feature>
<feature type="signal peptide" evidence="2">
    <location>
        <begin position="1"/>
        <end position="18"/>
    </location>
</feature>
<evidence type="ECO:0000313" key="4">
    <source>
        <dbReference type="Proteomes" id="UP001329430"/>
    </source>
</evidence>
<dbReference type="InterPro" id="IPR036846">
    <property type="entry name" value="GM2-AP_sf"/>
</dbReference>
<protein>
    <recommendedName>
        <fullName evidence="5">MD-2-related lipid-recognition domain-containing protein</fullName>
    </recommendedName>
</protein>
<accession>A0AAN7VBB6</accession>
<name>A0AAN7VBB6_9COLE</name>
<organism evidence="3 4">
    <name type="scientific">Pyrocoelia pectoralis</name>
    <dbReference type="NCBI Taxonomy" id="417401"/>
    <lineage>
        <taxon>Eukaryota</taxon>
        <taxon>Metazoa</taxon>
        <taxon>Ecdysozoa</taxon>
        <taxon>Arthropoda</taxon>
        <taxon>Hexapoda</taxon>
        <taxon>Insecta</taxon>
        <taxon>Pterygota</taxon>
        <taxon>Neoptera</taxon>
        <taxon>Endopterygota</taxon>
        <taxon>Coleoptera</taxon>
        <taxon>Polyphaga</taxon>
        <taxon>Elateriformia</taxon>
        <taxon>Elateroidea</taxon>
        <taxon>Lampyridae</taxon>
        <taxon>Lampyrinae</taxon>
        <taxon>Pyrocoelia</taxon>
    </lineage>
</organism>